<dbReference type="GO" id="GO:0052621">
    <property type="term" value="F:diguanylate cyclase activity"/>
    <property type="evidence" value="ECO:0007669"/>
    <property type="project" value="UniProtKB-EC"/>
</dbReference>
<evidence type="ECO:0000313" key="4">
    <source>
        <dbReference type="EMBL" id="SFK68316.1"/>
    </source>
</evidence>
<protein>
    <recommendedName>
        <fullName evidence="1">diguanylate cyclase</fullName>
        <ecNumber evidence="1">2.7.7.65</ecNumber>
    </recommendedName>
</protein>
<dbReference type="FunFam" id="3.30.70.270:FF:000001">
    <property type="entry name" value="Diguanylate cyclase domain protein"/>
    <property type="match status" value="1"/>
</dbReference>
<evidence type="ECO:0000259" key="3">
    <source>
        <dbReference type="PROSITE" id="PS50887"/>
    </source>
</evidence>
<dbReference type="EC" id="2.7.7.65" evidence="1"/>
<dbReference type="InterPro" id="IPR029016">
    <property type="entry name" value="GAF-like_dom_sf"/>
</dbReference>
<dbReference type="SMART" id="SM00267">
    <property type="entry name" value="GGDEF"/>
    <property type="match status" value="1"/>
</dbReference>
<keyword evidence="5" id="KW-1185">Reference proteome</keyword>
<evidence type="ECO:0000313" key="5">
    <source>
        <dbReference type="Proteomes" id="UP000199533"/>
    </source>
</evidence>
<proteinExistence type="predicted"/>
<dbReference type="PANTHER" id="PTHR45138">
    <property type="entry name" value="REGULATORY COMPONENTS OF SENSORY TRANSDUCTION SYSTEM"/>
    <property type="match status" value="1"/>
</dbReference>
<dbReference type="RefSeq" id="WP_090699358.1">
    <property type="nucleotide sequence ID" value="NZ_FOSP01000012.1"/>
</dbReference>
<comment type="catalytic activity">
    <reaction evidence="2">
        <text>2 GTP = 3',3'-c-di-GMP + 2 diphosphate</text>
        <dbReference type="Rhea" id="RHEA:24898"/>
        <dbReference type="ChEBI" id="CHEBI:33019"/>
        <dbReference type="ChEBI" id="CHEBI:37565"/>
        <dbReference type="ChEBI" id="CHEBI:58805"/>
        <dbReference type="EC" id="2.7.7.65"/>
    </reaction>
</comment>
<dbReference type="AlphaFoldDB" id="A0A1I4BK29"/>
<dbReference type="NCBIfam" id="TIGR00254">
    <property type="entry name" value="GGDEF"/>
    <property type="match status" value="1"/>
</dbReference>
<dbReference type="InterPro" id="IPR050469">
    <property type="entry name" value="Diguanylate_Cyclase"/>
</dbReference>
<dbReference type="EMBL" id="FOSP01000012">
    <property type="protein sequence ID" value="SFK68316.1"/>
    <property type="molecule type" value="Genomic_DNA"/>
</dbReference>
<dbReference type="PROSITE" id="PS50887">
    <property type="entry name" value="GGDEF"/>
    <property type="match status" value="1"/>
</dbReference>
<dbReference type="Gene3D" id="3.30.450.40">
    <property type="match status" value="1"/>
</dbReference>
<dbReference type="Pfam" id="PF00990">
    <property type="entry name" value="GGDEF"/>
    <property type="match status" value="1"/>
</dbReference>
<dbReference type="GO" id="GO:1902201">
    <property type="term" value="P:negative regulation of bacterial-type flagellum-dependent cell motility"/>
    <property type="evidence" value="ECO:0007669"/>
    <property type="project" value="TreeGrafter"/>
</dbReference>
<feature type="domain" description="GGDEF" evidence="3">
    <location>
        <begin position="229"/>
        <end position="373"/>
    </location>
</feature>
<dbReference type="SUPFAM" id="SSF55073">
    <property type="entry name" value="Nucleotide cyclase"/>
    <property type="match status" value="1"/>
</dbReference>
<dbReference type="InterPro" id="IPR043128">
    <property type="entry name" value="Rev_trsase/Diguanyl_cyclase"/>
</dbReference>
<dbReference type="Proteomes" id="UP000199533">
    <property type="component" value="Unassembled WGS sequence"/>
</dbReference>
<dbReference type="InterPro" id="IPR000160">
    <property type="entry name" value="GGDEF_dom"/>
</dbReference>
<dbReference type="SUPFAM" id="SSF55781">
    <property type="entry name" value="GAF domain-like"/>
    <property type="match status" value="1"/>
</dbReference>
<organism evidence="4 5">
    <name type="scientific">Nitrosomonas aestuarii</name>
    <dbReference type="NCBI Taxonomy" id="52441"/>
    <lineage>
        <taxon>Bacteria</taxon>
        <taxon>Pseudomonadati</taxon>
        <taxon>Pseudomonadota</taxon>
        <taxon>Betaproteobacteria</taxon>
        <taxon>Nitrosomonadales</taxon>
        <taxon>Nitrosomonadaceae</taxon>
        <taxon>Nitrosomonas</taxon>
    </lineage>
</organism>
<accession>A0A1I4BK29</accession>
<evidence type="ECO:0000256" key="2">
    <source>
        <dbReference type="ARBA" id="ARBA00034247"/>
    </source>
</evidence>
<sequence length="378" mass="43324">MISLIHSRNRLLQNKLNELIKQAKDNEKKQELYEAFGFEVIGANSPEELRNLLLSDFVTRFQLKDVVLSFIDRHQDAERLFFGHDEEARINYEKRLLILDIVKDAGVIASFIKEPLLGRAVFEKYCWMMTGLITRDQIKSAAYLPLLRSGRIIGAMLLLSHDGNRFPQGVGTLFLQKLSAMTAIAVENCLNQQRLKEISYQDVLTQVYNRRYFDLRLNDEIARSIRRDDDLTCMFLDVDHFKKINDTYGHQAGDQVLISLVSQIKNQVRACDIVARYGGEEFVVALPATTLQIAHEIAERLRQTASSTMHRVQGRQFQISISIGIANLRSADMFQQRDEQDCNIISTMLLARADKALYRAKASGRNQIAVFTYDTELL</sequence>
<name>A0A1I4BK29_9PROT</name>
<dbReference type="GO" id="GO:0005886">
    <property type="term" value="C:plasma membrane"/>
    <property type="evidence" value="ECO:0007669"/>
    <property type="project" value="TreeGrafter"/>
</dbReference>
<dbReference type="CDD" id="cd01949">
    <property type="entry name" value="GGDEF"/>
    <property type="match status" value="1"/>
</dbReference>
<reference evidence="5" key="1">
    <citation type="submission" date="2016-10" db="EMBL/GenBank/DDBJ databases">
        <authorList>
            <person name="Varghese N."/>
            <person name="Submissions S."/>
        </authorList>
    </citation>
    <scope>NUCLEOTIDE SEQUENCE [LARGE SCALE GENOMIC DNA]</scope>
    <source>
        <strain evidence="5">Nm69</strain>
    </source>
</reference>
<dbReference type="GO" id="GO:0043709">
    <property type="term" value="P:cell adhesion involved in single-species biofilm formation"/>
    <property type="evidence" value="ECO:0007669"/>
    <property type="project" value="TreeGrafter"/>
</dbReference>
<evidence type="ECO:0000256" key="1">
    <source>
        <dbReference type="ARBA" id="ARBA00012528"/>
    </source>
</evidence>
<dbReference type="PANTHER" id="PTHR45138:SF9">
    <property type="entry name" value="DIGUANYLATE CYCLASE DGCM-RELATED"/>
    <property type="match status" value="1"/>
</dbReference>
<dbReference type="OrthoDB" id="9813903at2"/>
<dbReference type="InterPro" id="IPR029787">
    <property type="entry name" value="Nucleotide_cyclase"/>
</dbReference>
<dbReference type="Gene3D" id="3.30.70.270">
    <property type="match status" value="1"/>
</dbReference>
<dbReference type="STRING" id="52441.SAMN05216302_101240"/>
<gene>
    <name evidence="4" type="ORF">SAMN05216302_101240</name>
</gene>